<dbReference type="Pfam" id="PF09240">
    <property type="entry name" value="IL6Ra-bind"/>
    <property type="match status" value="1"/>
</dbReference>
<keyword evidence="4 8" id="KW-1133">Transmembrane helix</keyword>
<evidence type="ECO:0000256" key="1">
    <source>
        <dbReference type="ARBA" id="ARBA00004479"/>
    </source>
</evidence>
<keyword evidence="6" id="KW-0675">Receptor</keyword>
<dbReference type="InterPro" id="IPR036116">
    <property type="entry name" value="FN3_sf"/>
</dbReference>
<evidence type="ECO:0000256" key="8">
    <source>
        <dbReference type="SAM" id="Phobius"/>
    </source>
</evidence>
<dbReference type="GeneID" id="103666329"/>
<keyword evidence="5 8" id="KW-0472">Membrane</keyword>
<keyword evidence="3 9" id="KW-0732">Signal</keyword>
<organism evidence="11 12">
    <name type="scientific">Ursus maritimus</name>
    <name type="common">Polar bear</name>
    <name type="synonym">Thalarctos maritimus</name>
    <dbReference type="NCBI Taxonomy" id="29073"/>
    <lineage>
        <taxon>Eukaryota</taxon>
        <taxon>Metazoa</taxon>
        <taxon>Chordata</taxon>
        <taxon>Craniata</taxon>
        <taxon>Vertebrata</taxon>
        <taxon>Euteleostomi</taxon>
        <taxon>Mammalia</taxon>
        <taxon>Eutheria</taxon>
        <taxon>Laurasiatheria</taxon>
        <taxon>Carnivora</taxon>
        <taxon>Caniformia</taxon>
        <taxon>Ursidae</taxon>
        <taxon>Ursus</taxon>
    </lineage>
</organism>
<evidence type="ECO:0000256" key="6">
    <source>
        <dbReference type="ARBA" id="ARBA00023170"/>
    </source>
</evidence>
<dbReference type="SUPFAM" id="SSF49265">
    <property type="entry name" value="Fibronectin type III"/>
    <property type="match status" value="2"/>
</dbReference>
<name>A0A8M1GIR6_URSMA</name>
<keyword evidence="2 8" id="KW-0812">Transmembrane</keyword>
<dbReference type="AlphaFoldDB" id="A0A8M1GIR6"/>
<evidence type="ECO:0000256" key="5">
    <source>
        <dbReference type="ARBA" id="ARBA00023136"/>
    </source>
</evidence>
<dbReference type="PROSITE" id="PS01356">
    <property type="entry name" value="HEMATOPO_REC_S_F2"/>
    <property type="match status" value="1"/>
</dbReference>
<dbReference type="InterPro" id="IPR015321">
    <property type="entry name" value="TypeI_recpt_CBD"/>
</dbReference>
<keyword evidence="7" id="KW-0325">Glycoprotein</keyword>
<dbReference type="RefSeq" id="XP_040494647.1">
    <property type="nucleotide sequence ID" value="XM_040638713.1"/>
</dbReference>
<evidence type="ECO:0000256" key="2">
    <source>
        <dbReference type="ARBA" id="ARBA00022692"/>
    </source>
</evidence>
<proteinExistence type="predicted"/>
<evidence type="ECO:0000313" key="12">
    <source>
        <dbReference type="RefSeq" id="XP_040494647.1"/>
    </source>
</evidence>
<reference evidence="11" key="1">
    <citation type="submission" date="2024-06" db="UniProtKB">
        <authorList>
            <consortium name="RefSeq"/>
        </authorList>
    </citation>
    <scope>NUCLEOTIDE SEQUENCE [LARGE SCALE GENOMIC DNA]</scope>
</reference>
<sequence>MQLWGWCMATVLDLVSFLVLLNSAWCGQAQLAQENISPIINMQLDSRKRMLTWNYIRNVSRQECIIYTPPSSPSMPNFPTTQRPEVREDNTSFCIFRNRVLHRGANLTVKVTCDGVVSQKVLPFANPGREGSGAVNFSCVIYNVRFMNCSWAPGPRAPADVRYQLFWWASLHEDEAECAHYVVDPTGIRVGCHFDELGEPQRTDNYFFLVNGTSSETAIPFLDFVPFEAYKIEKYDPPANVTMSYNGSHRIIRWENPAIRYDLSSHVLYYELDIQTAGSSSKTKPVFQRGQDPNVYVMPRSAVRPDTTIRVRVRYLYNDLWSEWSPTLRLGVPEQNFRGVLVGVVVAATAVPALVLMCLCKRLSVRHKLLPRIPKVKKEITGTFTPPLEGALQWVSAFQREGVAELEDQPDFSGSRLQLTL</sequence>
<dbReference type="InterPro" id="IPR003961">
    <property type="entry name" value="FN3_dom"/>
</dbReference>
<dbReference type="PANTHER" id="PTHR23037">
    <property type="entry name" value="CYTOKINE RECEPTOR"/>
    <property type="match status" value="1"/>
</dbReference>
<dbReference type="InterPro" id="IPR003532">
    <property type="entry name" value="Short_hematopoietin_rcpt_2_CS"/>
</dbReference>
<dbReference type="InterPro" id="IPR040907">
    <property type="entry name" value="IL3Ra_N"/>
</dbReference>
<gene>
    <name evidence="12" type="primary">LOC103666329</name>
</gene>
<keyword evidence="11" id="KW-1185">Reference proteome</keyword>
<feature type="chain" id="PRO_5035481955" evidence="9">
    <location>
        <begin position="27"/>
        <end position="421"/>
    </location>
</feature>
<reference evidence="12" key="2">
    <citation type="submission" date="2025-08" db="UniProtKB">
        <authorList>
            <consortium name="RefSeq"/>
        </authorList>
    </citation>
    <scope>IDENTIFICATION</scope>
    <source>
        <tissue evidence="12">Whole blood</tissue>
    </source>
</reference>
<feature type="signal peptide" evidence="9">
    <location>
        <begin position="1"/>
        <end position="26"/>
    </location>
</feature>
<dbReference type="KEGG" id="umr:103666329"/>
<dbReference type="PANTHER" id="PTHR23037:SF46">
    <property type="entry name" value="INTERLEUKIN 5 RECEPTOR SUBUNIT ALPHA"/>
    <property type="match status" value="1"/>
</dbReference>
<accession>A0A8M1GIR6</accession>
<comment type="subcellular location">
    <subcellularLocation>
        <location evidence="1">Membrane</location>
        <topology evidence="1">Single-pass type I membrane protein</topology>
    </subcellularLocation>
</comment>
<evidence type="ECO:0000256" key="7">
    <source>
        <dbReference type="ARBA" id="ARBA00023180"/>
    </source>
</evidence>
<dbReference type="CDD" id="cd00063">
    <property type="entry name" value="FN3"/>
    <property type="match status" value="1"/>
</dbReference>
<evidence type="ECO:0000313" key="11">
    <source>
        <dbReference type="Proteomes" id="UP000261680"/>
    </source>
</evidence>
<protein>
    <submittedName>
        <fullName evidence="12">Granulocyte-macrophage colony-stimulating factor receptor subunit alpha-like</fullName>
    </submittedName>
</protein>
<evidence type="ECO:0000259" key="10">
    <source>
        <dbReference type="PROSITE" id="PS50853"/>
    </source>
</evidence>
<evidence type="ECO:0000256" key="3">
    <source>
        <dbReference type="ARBA" id="ARBA00022729"/>
    </source>
</evidence>
<evidence type="ECO:0000256" key="9">
    <source>
        <dbReference type="SAM" id="SignalP"/>
    </source>
</evidence>
<dbReference type="PROSITE" id="PS50853">
    <property type="entry name" value="FN3"/>
    <property type="match status" value="1"/>
</dbReference>
<dbReference type="Proteomes" id="UP000261680">
    <property type="component" value="Chromosome X"/>
</dbReference>
<feature type="transmembrane region" description="Helical" evidence="8">
    <location>
        <begin position="339"/>
        <end position="360"/>
    </location>
</feature>
<dbReference type="GO" id="GO:0004896">
    <property type="term" value="F:cytokine receptor activity"/>
    <property type="evidence" value="ECO:0007669"/>
    <property type="project" value="InterPro"/>
</dbReference>
<feature type="domain" description="Fibronectin type-III" evidence="10">
    <location>
        <begin position="237"/>
        <end position="335"/>
    </location>
</feature>
<dbReference type="GO" id="GO:0009897">
    <property type="term" value="C:external side of plasma membrane"/>
    <property type="evidence" value="ECO:0007669"/>
    <property type="project" value="TreeGrafter"/>
</dbReference>
<dbReference type="Gene3D" id="2.60.40.10">
    <property type="entry name" value="Immunoglobulins"/>
    <property type="match status" value="2"/>
</dbReference>
<dbReference type="OrthoDB" id="9835959at2759"/>
<evidence type="ECO:0000256" key="4">
    <source>
        <dbReference type="ARBA" id="ARBA00022989"/>
    </source>
</evidence>
<dbReference type="Pfam" id="PF18611">
    <property type="entry name" value="IL3Ra_N"/>
    <property type="match status" value="1"/>
</dbReference>
<dbReference type="InterPro" id="IPR013783">
    <property type="entry name" value="Ig-like_fold"/>
</dbReference>